<keyword evidence="7 8" id="KW-0472">Membrane</keyword>
<evidence type="ECO:0000256" key="8">
    <source>
        <dbReference type="SAM" id="Phobius"/>
    </source>
</evidence>
<feature type="transmembrane region" description="Helical" evidence="8">
    <location>
        <begin position="103"/>
        <end position="126"/>
    </location>
</feature>
<feature type="transmembrane region" description="Helical" evidence="8">
    <location>
        <begin position="133"/>
        <end position="149"/>
    </location>
</feature>
<comment type="similarity">
    <text evidence="2">Belongs to the EamA transporter family.</text>
</comment>
<feature type="domain" description="EamA" evidence="9">
    <location>
        <begin position="14"/>
        <end position="147"/>
    </location>
</feature>
<evidence type="ECO:0000256" key="5">
    <source>
        <dbReference type="ARBA" id="ARBA00022692"/>
    </source>
</evidence>
<evidence type="ECO:0000256" key="7">
    <source>
        <dbReference type="ARBA" id="ARBA00023136"/>
    </source>
</evidence>
<feature type="transmembrane region" description="Helical" evidence="8">
    <location>
        <begin position="243"/>
        <end position="262"/>
    </location>
</feature>
<name>A0A844ZCJ6_9SPHN</name>
<dbReference type="PANTHER" id="PTHR22911:SF137">
    <property type="entry name" value="SOLUTE CARRIER FAMILY 35 MEMBER G2-RELATED"/>
    <property type="match status" value="1"/>
</dbReference>
<evidence type="ECO:0000256" key="6">
    <source>
        <dbReference type="ARBA" id="ARBA00022989"/>
    </source>
</evidence>
<comment type="subcellular location">
    <subcellularLocation>
        <location evidence="1">Cell membrane</location>
        <topology evidence="1">Multi-pass membrane protein</topology>
    </subcellularLocation>
</comment>
<dbReference type="RefSeq" id="WP_160681389.1">
    <property type="nucleotide sequence ID" value="NZ_WTYW01000001.1"/>
</dbReference>
<dbReference type="Proteomes" id="UP000433104">
    <property type="component" value="Unassembled WGS sequence"/>
</dbReference>
<organism evidence="10 11">
    <name type="scientific">Parapontixanthobacter aurantiacus</name>
    <dbReference type="NCBI Taxonomy" id="1463599"/>
    <lineage>
        <taxon>Bacteria</taxon>
        <taxon>Pseudomonadati</taxon>
        <taxon>Pseudomonadota</taxon>
        <taxon>Alphaproteobacteria</taxon>
        <taxon>Sphingomonadales</taxon>
        <taxon>Erythrobacteraceae</taxon>
        <taxon>Parapontixanthobacter</taxon>
    </lineage>
</organism>
<keyword evidence="4" id="KW-1003">Cell membrane</keyword>
<evidence type="ECO:0000256" key="4">
    <source>
        <dbReference type="ARBA" id="ARBA00022475"/>
    </source>
</evidence>
<evidence type="ECO:0000256" key="1">
    <source>
        <dbReference type="ARBA" id="ARBA00004651"/>
    </source>
</evidence>
<dbReference type="AlphaFoldDB" id="A0A844ZCJ6"/>
<evidence type="ECO:0000259" key="9">
    <source>
        <dbReference type="Pfam" id="PF00892"/>
    </source>
</evidence>
<keyword evidence="6 8" id="KW-1133">Transmembrane helix</keyword>
<reference evidence="10 11" key="1">
    <citation type="submission" date="2019-12" db="EMBL/GenBank/DDBJ databases">
        <title>Genomic-based taxomic classification of the family Erythrobacteraceae.</title>
        <authorList>
            <person name="Xu L."/>
        </authorList>
    </citation>
    <scope>NUCLEOTIDE SEQUENCE [LARGE SCALE GENOMIC DNA]</scope>
    <source>
        <strain evidence="10 11">MCCC 1A09962</strain>
    </source>
</reference>
<protein>
    <submittedName>
        <fullName evidence="10">EamA family transporter RarD</fullName>
    </submittedName>
</protein>
<comment type="caution">
    <text evidence="10">The sequence shown here is derived from an EMBL/GenBank/DDBJ whole genome shotgun (WGS) entry which is preliminary data.</text>
</comment>
<proteinExistence type="inferred from homology"/>
<keyword evidence="3" id="KW-0813">Transport</keyword>
<accession>A0A844ZCJ6</accession>
<feature type="transmembrane region" description="Helical" evidence="8">
    <location>
        <begin position="47"/>
        <end position="64"/>
    </location>
</feature>
<dbReference type="InterPro" id="IPR037185">
    <property type="entry name" value="EmrE-like"/>
</dbReference>
<feature type="transmembrane region" description="Helical" evidence="8">
    <location>
        <begin position="215"/>
        <end position="236"/>
    </location>
</feature>
<dbReference type="Pfam" id="PF00892">
    <property type="entry name" value="EamA"/>
    <property type="match status" value="1"/>
</dbReference>
<evidence type="ECO:0000313" key="10">
    <source>
        <dbReference type="EMBL" id="MXO84886.1"/>
    </source>
</evidence>
<dbReference type="GO" id="GO:0005886">
    <property type="term" value="C:plasma membrane"/>
    <property type="evidence" value="ECO:0007669"/>
    <property type="project" value="UniProtKB-SubCell"/>
</dbReference>
<keyword evidence="5 8" id="KW-0812">Transmembrane</keyword>
<dbReference type="SUPFAM" id="SSF103481">
    <property type="entry name" value="Multidrug resistance efflux transporter EmrE"/>
    <property type="match status" value="1"/>
</dbReference>
<feature type="transmembrane region" description="Helical" evidence="8">
    <location>
        <begin position="183"/>
        <end position="203"/>
    </location>
</feature>
<dbReference type="OrthoDB" id="369870at2"/>
<evidence type="ECO:0000256" key="3">
    <source>
        <dbReference type="ARBA" id="ARBA00022448"/>
    </source>
</evidence>
<feature type="transmembrane region" description="Helical" evidence="8">
    <location>
        <begin position="12"/>
        <end position="35"/>
    </location>
</feature>
<keyword evidence="11" id="KW-1185">Reference proteome</keyword>
<feature type="transmembrane region" description="Helical" evidence="8">
    <location>
        <begin position="274"/>
        <end position="292"/>
    </location>
</feature>
<sequence length="300" mass="32375">MNRGPVISEQKIGPVSGVSAYVIWGLLPLYLLLVIEVPALELVSWRIVWTVPVCLLIVMLRRQGREIAAALRDKRALGWLVLSAGLIAANWLIYIWAIQHEAVLAASLGYYINPLLNVVLGTVFLGESLSRRQWLAVAIAAIGVGILAWGAIGTLWISLGLAMSFGTYGIVRKQVSVGALPGLTIESLLLFVPASAVVVYYAASPIGSSFDDSLLLGSALAFGGVATAVPLLLFAIAARRMPYSTLGFIQFLAPSIVFVLGLTVFEEPLLEEEVYSFVAIWLAAGIFVWDLLARRRVGRV</sequence>
<evidence type="ECO:0000256" key="2">
    <source>
        <dbReference type="ARBA" id="ARBA00007362"/>
    </source>
</evidence>
<dbReference type="NCBIfam" id="TIGR00688">
    <property type="entry name" value="rarD"/>
    <property type="match status" value="1"/>
</dbReference>
<dbReference type="PANTHER" id="PTHR22911">
    <property type="entry name" value="ACYL-MALONYL CONDENSING ENZYME-RELATED"/>
    <property type="match status" value="1"/>
</dbReference>
<dbReference type="InterPro" id="IPR004626">
    <property type="entry name" value="RarD"/>
</dbReference>
<dbReference type="InterPro" id="IPR000620">
    <property type="entry name" value="EamA_dom"/>
</dbReference>
<dbReference type="EMBL" id="WTYW01000001">
    <property type="protein sequence ID" value="MXO84886.1"/>
    <property type="molecule type" value="Genomic_DNA"/>
</dbReference>
<feature type="transmembrane region" description="Helical" evidence="8">
    <location>
        <begin position="76"/>
        <end position="97"/>
    </location>
</feature>
<gene>
    <name evidence="10" type="primary">rarD</name>
    <name evidence="10" type="ORF">GRI38_02405</name>
</gene>
<evidence type="ECO:0000313" key="11">
    <source>
        <dbReference type="Proteomes" id="UP000433104"/>
    </source>
</evidence>